<protein>
    <submittedName>
        <fullName evidence="2">Putative acetyltransferase</fullName>
    </submittedName>
</protein>
<dbReference type="STRING" id="402600.SAMN05216188_112108"/>
<accession>A0A1H9PWA3</accession>
<dbReference type="GO" id="GO:0016747">
    <property type="term" value="F:acyltransferase activity, transferring groups other than amino-acyl groups"/>
    <property type="evidence" value="ECO:0007669"/>
    <property type="project" value="InterPro"/>
</dbReference>
<dbReference type="SUPFAM" id="SSF55729">
    <property type="entry name" value="Acyl-CoA N-acyltransferases (Nat)"/>
    <property type="match status" value="1"/>
</dbReference>
<evidence type="ECO:0000313" key="2">
    <source>
        <dbReference type="EMBL" id="SER52430.1"/>
    </source>
</evidence>
<dbReference type="RefSeq" id="WP_089954421.1">
    <property type="nucleotide sequence ID" value="NZ_FOFR01000012.1"/>
</dbReference>
<dbReference type="PROSITE" id="PS51186">
    <property type="entry name" value="GNAT"/>
    <property type="match status" value="1"/>
</dbReference>
<organism evidence="2 3">
    <name type="scientific">Lentzea xinjiangensis</name>
    <dbReference type="NCBI Taxonomy" id="402600"/>
    <lineage>
        <taxon>Bacteria</taxon>
        <taxon>Bacillati</taxon>
        <taxon>Actinomycetota</taxon>
        <taxon>Actinomycetes</taxon>
        <taxon>Pseudonocardiales</taxon>
        <taxon>Pseudonocardiaceae</taxon>
        <taxon>Lentzea</taxon>
    </lineage>
</organism>
<proteinExistence type="predicted"/>
<keyword evidence="3" id="KW-1185">Reference proteome</keyword>
<dbReference type="Gene3D" id="3.40.630.30">
    <property type="match status" value="1"/>
</dbReference>
<feature type="domain" description="N-acetyltransferase" evidence="1">
    <location>
        <begin position="1"/>
        <end position="157"/>
    </location>
</feature>
<dbReference type="InterPro" id="IPR000182">
    <property type="entry name" value="GNAT_dom"/>
</dbReference>
<reference evidence="3" key="1">
    <citation type="submission" date="2016-10" db="EMBL/GenBank/DDBJ databases">
        <authorList>
            <person name="Varghese N."/>
            <person name="Submissions S."/>
        </authorList>
    </citation>
    <scope>NUCLEOTIDE SEQUENCE [LARGE SCALE GENOMIC DNA]</scope>
    <source>
        <strain evidence="3">CGMCC 4.3525</strain>
    </source>
</reference>
<dbReference type="AlphaFoldDB" id="A0A1H9PWA3"/>
<sequence length="159" mass="17162">MLIRRETPADIDAIRTVTNLAFARGLEAELVDQLRADEGWIPELSLVADEVLGHVVCTRGYVGQVAALGLGPLSVLPSHQRRGVGKALMHAVLGAAEALGERAVVLLGDPGYYSRFGFRPASEFGITPPVAEWAPHFQARLFGEVPGGAFRYAEPFNRL</sequence>
<dbReference type="EMBL" id="FOFR01000012">
    <property type="protein sequence ID" value="SER52430.1"/>
    <property type="molecule type" value="Genomic_DNA"/>
</dbReference>
<dbReference type="CDD" id="cd04301">
    <property type="entry name" value="NAT_SF"/>
    <property type="match status" value="1"/>
</dbReference>
<gene>
    <name evidence="2" type="ORF">SAMN05216188_112108</name>
</gene>
<evidence type="ECO:0000259" key="1">
    <source>
        <dbReference type="PROSITE" id="PS51186"/>
    </source>
</evidence>
<dbReference type="OrthoDB" id="9797178at2"/>
<dbReference type="Pfam" id="PF13508">
    <property type="entry name" value="Acetyltransf_7"/>
    <property type="match status" value="1"/>
</dbReference>
<dbReference type="Proteomes" id="UP000199352">
    <property type="component" value="Unassembled WGS sequence"/>
</dbReference>
<dbReference type="InterPro" id="IPR016181">
    <property type="entry name" value="Acyl_CoA_acyltransferase"/>
</dbReference>
<keyword evidence="2" id="KW-0808">Transferase</keyword>
<name>A0A1H9PWA3_9PSEU</name>
<evidence type="ECO:0000313" key="3">
    <source>
        <dbReference type="Proteomes" id="UP000199352"/>
    </source>
</evidence>